<dbReference type="SUPFAM" id="SSF50494">
    <property type="entry name" value="Trypsin-like serine proteases"/>
    <property type="match status" value="1"/>
</dbReference>
<evidence type="ECO:0000313" key="2">
    <source>
        <dbReference type="Proteomes" id="UP000011083"/>
    </source>
</evidence>
<name>L8GDP9_ACACF</name>
<protein>
    <submittedName>
        <fullName evidence="1">Uncharacterized protein</fullName>
    </submittedName>
</protein>
<dbReference type="EMBL" id="KB008156">
    <property type="protein sequence ID" value="ELR11147.1"/>
    <property type="molecule type" value="Genomic_DNA"/>
</dbReference>
<dbReference type="OrthoDB" id="269605at2759"/>
<dbReference type="AlphaFoldDB" id="L8GDP9"/>
<reference evidence="1 2" key="1">
    <citation type="journal article" date="2013" name="Genome Biol.">
        <title>Genome of Acanthamoeba castellanii highlights extensive lateral gene transfer and early evolution of tyrosine kinase signaling.</title>
        <authorList>
            <person name="Clarke M."/>
            <person name="Lohan A.J."/>
            <person name="Liu B."/>
            <person name="Lagkouvardos I."/>
            <person name="Roy S."/>
            <person name="Zafar N."/>
            <person name="Bertelli C."/>
            <person name="Schilde C."/>
            <person name="Kianianmomeni A."/>
            <person name="Burglin T.R."/>
            <person name="Frech C."/>
            <person name="Turcotte B."/>
            <person name="Kopec K.O."/>
            <person name="Synnott J.M."/>
            <person name="Choo C."/>
            <person name="Paponov I."/>
            <person name="Finkler A."/>
            <person name="Soon Heng Tan C."/>
            <person name="Hutchins A.P."/>
            <person name="Weinmeier T."/>
            <person name="Rattei T."/>
            <person name="Chu J.S."/>
            <person name="Gimenez G."/>
            <person name="Irimia M."/>
            <person name="Rigden D.J."/>
            <person name="Fitzpatrick D.A."/>
            <person name="Lorenzo-Morales J."/>
            <person name="Bateman A."/>
            <person name="Chiu C.H."/>
            <person name="Tang P."/>
            <person name="Hegemann P."/>
            <person name="Fromm H."/>
            <person name="Raoult D."/>
            <person name="Greub G."/>
            <person name="Miranda-Saavedra D."/>
            <person name="Chen N."/>
            <person name="Nash P."/>
            <person name="Ginger M.L."/>
            <person name="Horn M."/>
            <person name="Schaap P."/>
            <person name="Caler L."/>
            <person name="Loftus B."/>
        </authorList>
    </citation>
    <scope>NUCLEOTIDE SEQUENCE [LARGE SCALE GENOMIC DNA]</scope>
    <source>
        <strain evidence="1 2">Neff</strain>
    </source>
</reference>
<dbReference type="VEuPathDB" id="AmoebaDB:ACA1_387870"/>
<dbReference type="GeneID" id="14911650"/>
<sequence>MKQRVGSTASALRHSYTLSSWFMLPDQGMTSFEQAGAAGGASAALRLPKYHVIGSAHVTHPFFFPNYYPEHQYPWLQYVSEEDTLNKLELRSGSGEVLHEFLLARHNYRHDKQDLIVLHLHDEDAFETVLEQAGTPAAPLAMHGNGALVAGDNCGKEGEEVQIPHSAEGTVHVATSTKMFVRTEKQLPMGMCGGPVIDSRGYCVGMTEGVVNAPRDVEGQAPSSDEFTMLSTLTGNAACITSSELARFMDEVERVHELYDPRPRHRRR</sequence>
<dbReference type="OMA" id="YCISCAH"/>
<accession>L8GDP9</accession>
<organism evidence="1 2">
    <name type="scientific">Acanthamoeba castellanii (strain ATCC 30010 / Neff)</name>
    <dbReference type="NCBI Taxonomy" id="1257118"/>
    <lineage>
        <taxon>Eukaryota</taxon>
        <taxon>Amoebozoa</taxon>
        <taxon>Discosea</taxon>
        <taxon>Longamoebia</taxon>
        <taxon>Centramoebida</taxon>
        <taxon>Acanthamoebidae</taxon>
        <taxon>Acanthamoeba</taxon>
    </lineage>
</organism>
<dbReference type="KEGG" id="acan:ACA1_387870"/>
<dbReference type="RefSeq" id="XP_004333160.1">
    <property type="nucleotide sequence ID" value="XM_004333112.1"/>
</dbReference>
<evidence type="ECO:0000313" key="1">
    <source>
        <dbReference type="EMBL" id="ELR11147.1"/>
    </source>
</evidence>
<dbReference type="Proteomes" id="UP000011083">
    <property type="component" value="Unassembled WGS sequence"/>
</dbReference>
<keyword evidence="2" id="KW-1185">Reference proteome</keyword>
<proteinExistence type="predicted"/>
<gene>
    <name evidence="1" type="ORF">ACA1_387870</name>
</gene>
<dbReference type="InterPro" id="IPR009003">
    <property type="entry name" value="Peptidase_S1_PA"/>
</dbReference>